<comment type="caution">
    <text evidence="1">The sequence shown here is derived from an EMBL/GenBank/DDBJ whole genome shotgun (WGS) entry which is preliminary data.</text>
</comment>
<dbReference type="RefSeq" id="WP_053609012.1">
    <property type="nucleotide sequence ID" value="NZ_JAJALK010000044.1"/>
</dbReference>
<accession>A0AAJ1TVC0</accession>
<reference evidence="1" key="1">
    <citation type="submission" date="2023-07" db="EMBL/GenBank/DDBJ databases">
        <title>Genomic Encyclopedia of Type Strains, Phase IV (KMG-IV): sequencing the most valuable type-strain genomes for metagenomic binning, comparative biology and taxonomic classification.</title>
        <authorList>
            <person name="Goeker M."/>
        </authorList>
    </citation>
    <scope>NUCLEOTIDE SEQUENCE</scope>
    <source>
        <strain evidence="1">DSM 19569</strain>
    </source>
</reference>
<sequence>MFAILRQAGGRRYEVDFEDDPVLLDVAMSATTIQITMTATEDRDPEKNRFVTVTVPREALIAALAAAGSTAKSGNRKGPTRVG</sequence>
<organism evidence="1 2">
    <name type="scientific">Methylobacterium brachiatum</name>
    <dbReference type="NCBI Taxonomy" id="269660"/>
    <lineage>
        <taxon>Bacteria</taxon>
        <taxon>Pseudomonadati</taxon>
        <taxon>Pseudomonadota</taxon>
        <taxon>Alphaproteobacteria</taxon>
        <taxon>Hyphomicrobiales</taxon>
        <taxon>Methylobacteriaceae</taxon>
        <taxon>Methylobacterium</taxon>
    </lineage>
</organism>
<proteinExistence type="predicted"/>
<name>A0AAJ1TVC0_9HYPH</name>
<gene>
    <name evidence="1" type="ORF">QO001_006605</name>
</gene>
<dbReference type="AlphaFoldDB" id="A0AAJ1TVC0"/>
<protein>
    <submittedName>
        <fullName evidence="1">Uncharacterized protein</fullName>
    </submittedName>
</protein>
<evidence type="ECO:0000313" key="1">
    <source>
        <dbReference type="EMBL" id="MDQ0547646.1"/>
    </source>
</evidence>
<dbReference type="Proteomes" id="UP001223420">
    <property type="component" value="Unassembled WGS sequence"/>
</dbReference>
<dbReference type="EMBL" id="JAUSWL010000038">
    <property type="protein sequence ID" value="MDQ0547646.1"/>
    <property type="molecule type" value="Genomic_DNA"/>
</dbReference>
<evidence type="ECO:0000313" key="2">
    <source>
        <dbReference type="Proteomes" id="UP001223420"/>
    </source>
</evidence>